<dbReference type="HOGENOM" id="CLU_736530_0_0_1"/>
<dbReference type="STRING" id="3641.A0A061F679"/>
<dbReference type="AlphaFoldDB" id="A0A061F679"/>
<dbReference type="GO" id="GO:0016301">
    <property type="term" value="F:kinase activity"/>
    <property type="evidence" value="ECO:0007669"/>
    <property type="project" value="UniProtKB-KW"/>
</dbReference>
<dbReference type="Proteomes" id="UP000026915">
    <property type="component" value="Chromosome 5"/>
</dbReference>
<dbReference type="InterPro" id="IPR013103">
    <property type="entry name" value="RVT_2"/>
</dbReference>
<reference evidence="2 3" key="1">
    <citation type="journal article" date="2013" name="Genome Biol.">
        <title>The genome sequence of the most widely cultivated cacao type and its use to identify candidate genes regulating pod color.</title>
        <authorList>
            <person name="Motamayor J.C."/>
            <person name="Mockaitis K."/>
            <person name="Schmutz J."/>
            <person name="Haiminen N."/>
            <person name="Iii D.L."/>
            <person name="Cornejo O."/>
            <person name="Findley S.D."/>
            <person name="Zheng P."/>
            <person name="Utro F."/>
            <person name="Royaert S."/>
            <person name="Saski C."/>
            <person name="Jenkins J."/>
            <person name="Podicheti R."/>
            <person name="Zhao M."/>
            <person name="Scheffler B.E."/>
            <person name="Stack J.C."/>
            <person name="Feltus F.A."/>
            <person name="Mustiga G.M."/>
            <person name="Amores F."/>
            <person name="Phillips W."/>
            <person name="Marelli J.P."/>
            <person name="May G.D."/>
            <person name="Shapiro H."/>
            <person name="Ma J."/>
            <person name="Bustamante C.D."/>
            <person name="Schnell R.J."/>
            <person name="Main D."/>
            <person name="Gilbert D."/>
            <person name="Parida L."/>
            <person name="Kuhn D.N."/>
        </authorList>
    </citation>
    <scope>NUCLEOTIDE SEQUENCE [LARGE SCALE GENOMIC DNA]</scope>
    <source>
        <strain evidence="3">cv. Matina 1-6</strain>
    </source>
</reference>
<dbReference type="PANTHER" id="PTHR11439:SF467">
    <property type="entry name" value="INTEGRASE CATALYTIC DOMAIN-CONTAINING PROTEIN"/>
    <property type="match status" value="1"/>
</dbReference>
<dbReference type="InParanoid" id="A0A061F679"/>
<accession>A0A061F679</accession>
<dbReference type="eggNOG" id="KOG0017">
    <property type="taxonomic scope" value="Eukaryota"/>
</dbReference>
<evidence type="ECO:0000313" key="2">
    <source>
        <dbReference type="EMBL" id="EOY10029.1"/>
    </source>
</evidence>
<name>A0A061F679_THECC</name>
<proteinExistence type="predicted"/>
<evidence type="ECO:0000259" key="1">
    <source>
        <dbReference type="Pfam" id="PF07727"/>
    </source>
</evidence>
<dbReference type="Gramene" id="EOY10029">
    <property type="protein sequence ID" value="EOY10029"/>
    <property type="gene ID" value="TCM_025401"/>
</dbReference>
<dbReference type="PANTHER" id="PTHR11439">
    <property type="entry name" value="GAG-POL-RELATED RETROTRANSPOSON"/>
    <property type="match status" value="1"/>
</dbReference>
<dbReference type="EMBL" id="CM001883">
    <property type="protein sequence ID" value="EOY10029.1"/>
    <property type="molecule type" value="Genomic_DNA"/>
</dbReference>
<gene>
    <name evidence="2" type="ORF">TCM_025401</name>
</gene>
<keyword evidence="2" id="KW-0808">Transferase</keyword>
<sequence>MMFIKAKIFASIRGSIRKRDNVKELLKAIHEQFESSNKALASTLMTKLSSMKLTSVKRFYNPYFEYLVSLSKPKKANGYAKAIGCKYVFKTKKDSLGNIERYKAILVAKGFTQKEGINYMKTFSPISKIDSLHVIMALVAHFNLELHQMDVKIAFLNGNLEEKVYMKQPERFSSSDGEHLVCKLNKSIYGLTQASHQWYLKFYDVCTRLEIAFVVGMLGRYQSNPSMDHWKGVKKVMRDLKGTKDYMLMYRRIDNLEVVGYLDSDFTRCVDSQKSTPGYVFMFDYRTCLKGVQNRPSLLLLLSRPGTSHRARDNSRDASTNILHPNVDRNLTKLSYQLSHFPGAFSSFLSKTSKLAKKVVAVPWRWLSSPSRGGLA</sequence>
<keyword evidence="2" id="KW-0418">Kinase</keyword>
<protein>
    <submittedName>
        <fullName evidence="2">Cysteine-rich RLK (RECEPTOR-like protein kinase) 8</fullName>
    </submittedName>
</protein>
<dbReference type="Pfam" id="PF07727">
    <property type="entry name" value="RVT_2"/>
    <property type="match status" value="1"/>
</dbReference>
<organism evidence="2 3">
    <name type="scientific">Theobroma cacao</name>
    <name type="common">Cacao</name>
    <name type="synonym">Cocoa</name>
    <dbReference type="NCBI Taxonomy" id="3641"/>
    <lineage>
        <taxon>Eukaryota</taxon>
        <taxon>Viridiplantae</taxon>
        <taxon>Streptophyta</taxon>
        <taxon>Embryophyta</taxon>
        <taxon>Tracheophyta</taxon>
        <taxon>Spermatophyta</taxon>
        <taxon>Magnoliopsida</taxon>
        <taxon>eudicotyledons</taxon>
        <taxon>Gunneridae</taxon>
        <taxon>Pentapetalae</taxon>
        <taxon>rosids</taxon>
        <taxon>malvids</taxon>
        <taxon>Malvales</taxon>
        <taxon>Malvaceae</taxon>
        <taxon>Byttnerioideae</taxon>
        <taxon>Theobroma</taxon>
    </lineage>
</organism>
<evidence type="ECO:0000313" key="3">
    <source>
        <dbReference type="Proteomes" id="UP000026915"/>
    </source>
</evidence>
<keyword evidence="3" id="KW-1185">Reference proteome</keyword>
<feature type="domain" description="Reverse transcriptase Ty1/copia-type" evidence="1">
    <location>
        <begin position="80"/>
        <end position="211"/>
    </location>
</feature>